<proteinExistence type="predicted"/>
<keyword evidence="1" id="KW-0472">Membrane</keyword>
<keyword evidence="3" id="KW-1185">Reference proteome</keyword>
<organism evidence="2 3">
    <name type="scientific">Neolentinus lepideus HHB14362 ss-1</name>
    <dbReference type="NCBI Taxonomy" id="1314782"/>
    <lineage>
        <taxon>Eukaryota</taxon>
        <taxon>Fungi</taxon>
        <taxon>Dikarya</taxon>
        <taxon>Basidiomycota</taxon>
        <taxon>Agaricomycotina</taxon>
        <taxon>Agaricomycetes</taxon>
        <taxon>Gloeophyllales</taxon>
        <taxon>Gloeophyllaceae</taxon>
        <taxon>Neolentinus</taxon>
    </lineage>
</organism>
<evidence type="ECO:0000313" key="2">
    <source>
        <dbReference type="EMBL" id="KZT22009.1"/>
    </source>
</evidence>
<dbReference type="EMBL" id="KV425600">
    <property type="protein sequence ID" value="KZT22009.1"/>
    <property type="molecule type" value="Genomic_DNA"/>
</dbReference>
<dbReference type="Proteomes" id="UP000076761">
    <property type="component" value="Unassembled WGS sequence"/>
</dbReference>
<reference evidence="2 3" key="1">
    <citation type="journal article" date="2016" name="Mol. Biol. Evol.">
        <title>Comparative Genomics of Early-Diverging Mushroom-Forming Fungi Provides Insights into the Origins of Lignocellulose Decay Capabilities.</title>
        <authorList>
            <person name="Nagy L.G."/>
            <person name="Riley R."/>
            <person name="Tritt A."/>
            <person name="Adam C."/>
            <person name="Daum C."/>
            <person name="Floudas D."/>
            <person name="Sun H."/>
            <person name="Yadav J.S."/>
            <person name="Pangilinan J."/>
            <person name="Larsson K.H."/>
            <person name="Matsuura K."/>
            <person name="Barry K."/>
            <person name="Labutti K."/>
            <person name="Kuo R."/>
            <person name="Ohm R.A."/>
            <person name="Bhattacharya S.S."/>
            <person name="Shirouzu T."/>
            <person name="Yoshinaga Y."/>
            <person name="Martin F.M."/>
            <person name="Grigoriev I.V."/>
            <person name="Hibbett D.S."/>
        </authorList>
    </citation>
    <scope>NUCLEOTIDE SEQUENCE [LARGE SCALE GENOMIC DNA]</scope>
    <source>
        <strain evidence="2 3">HHB14362 ss-1</strain>
    </source>
</reference>
<accession>A0A165Q724</accession>
<dbReference type="InterPro" id="IPR036259">
    <property type="entry name" value="MFS_trans_sf"/>
</dbReference>
<dbReference type="Gene3D" id="1.20.1250.20">
    <property type="entry name" value="MFS general substrate transporter like domains"/>
    <property type="match status" value="1"/>
</dbReference>
<feature type="transmembrane region" description="Helical" evidence="1">
    <location>
        <begin position="40"/>
        <end position="58"/>
    </location>
</feature>
<evidence type="ECO:0000313" key="3">
    <source>
        <dbReference type="Proteomes" id="UP000076761"/>
    </source>
</evidence>
<evidence type="ECO:0000256" key="1">
    <source>
        <dbReference type="SAM" id="Phobius"/>
    </source>
</evidence>
<keyword evidence="1" id="KW-1133">Transmembrane helix</keyword>
<evidence type="ECO:0008006" key="4">
    <source>
        <dbReference type="Google" id="ProtNLM"/>
    </source>
</evidence>
<dbReference type="STRING" id="1314782.A0A165Q724"/>
<keyword evidence="1" id="KW-0812">Transmembrane</keyword>
<dbReference type="AlphaFoldDB" id="A0A165Q724"/>
<sequence length="59" mass="6608">MDAYVYLRNICMGNFTLSVAGLIPGYWVSFLSNDSWRLKLIQLVGFVVCSILFIIMGSA</sequence>
<gene>
    <name evidence="2" type="ORF">NEOLEDRAFT_1138533</name>
</gene>
<feature type="transmembrane region" description="Helical" evidence="1">
    <location>
        <begin position="6"/>
        <end position="28"/>
    </location>
</feature>
<protein>
    <recommendedName>
        <fullName evidence="4">Major facilitator superfamily (MFS) profile domain-containing protein</fullName>
    </recommendedName>
</protein>
<name>A0A165Q724_9AGAM</name>
<dbReference type="InParanoid" id="A0A165Q724"/>
<dbReference type="OrthoDB" id="3033099at2759"/>